<evidence type="ECO:0000313" key="3">
    <source>
        <dbReference type="Proteomes" id="UP001151760"/>
    </source>
</evidence>
<name>A0ABQ5DQM9_9ASTR</name>
<keyword evidence="2" id="KW-0695">RNA-directed DNA polymerase</keyword>
<evidence type="ECO:0000313" key="2">
    <source>
        <dbReference type="EMBL" id="GJT41490.1"/>
    </source>
</evidence>
<dbReference type="EMBL" id="BQNB010015566">
    <property type="protein sequence ID" value="GJT41490.1"/>
    <property type="molecule type" value="Genomic_DNA"/>
</dbReference>
<comment type="caution">
    <text evidence="2">The sequence shown here is derived from an EMBL/GenBank/DDBJ whole genome shotgun (WGS) entry which is preliminary data.</text>
</comment>
<reference evidence="2" key="2">
    <citation type="submission" date="2022-01" db="EMBL/GenBank/DDBJ databases">
        <authorList>
            <person name="Yamashiro T."/>
            <person name="Shiraishi A."/>
            <person name="Satake H."/>
            <person name="Nakayama K."/>
        </authorList>
    </citation>
    <scope>NUCLEOTIDE SEQUENCE</scope>
</reference>
<accession>A0ABQ5DQM9</accession>
<gene>
    <name evidence="2" type="ORF">Tco_0941355</name>
</gene>
<keyword evidence="2" id="KW-0808">Transferase</keyword>
<feature type="domain" description="Reverse transcriptase Ty1/copia-type" evidence="1">
    <location>
        <begin position="64"/>
        <end position="149"/>
    </location>
</feature>
<evidence type="ECO:0000259" key="1">
    <source>
        <dbReference type="Pfam" id="PF07727"/>
    </source>
</evidence>
<dbReference type="Pfam" id="PF07727">
    <property type="entry name" value="RVT_2"/>
    <property type="match status" value="1"/>
</dbReference>
<keyword evidence="2" id="KW-0548">Nucleotidyltransferase</keyword>
<dbReference type="Proteomes" id="UP001151760">
    <property type="component" value="Unassembled WGS sequence"/>
</dbReference>
<reference evidence="2" key="1">
    <citation type="journal article" date="2022" name="Int. J. Mol. Sci.">
        <title>Draft Genome of Tanacetum Coccineum: Genomic Comparison of Closely Related Tanacetum-Family Plants.</title>
        <authorList>
            <person name="Yamashiro T."/>
            <person name="Shiraishi A."/>
            <person name="Nakayama K."/>
            <person name="Satake H."/>
        </authorList>
    </citation>
    <scope>NUCLEOTIDE SEQUENCE</scope>
</reference>
<proteinExistence type="predicted"/>
<organism evidence="2 3">
    <name type="scientific">Tanacetum coccineum</name>
    <dbReference type="NCBI Taxonomy" id="301880"/>
    <lineage>
        <taxon>Eukaryota</taxon>
        <taxon>Viridiplantae</taxon>
        <taxon>Streptophyta</taxon>
        <taxon>Embryophyta</taxon>
        <taxon>Tracheophyta</taxon>
        <taxon>Spermatophyta</taxon>
        <taxon>Magnoliopsida</taxon>
        <taxon>eudicotyledons</taxon>
        <taxon>Gunneridae</taxon>
        <taxon>Pentapetalae</taxon>
        <taxon>asterids</taxon>
        <taxon>campanulids</taxon>
        <taxon>Asterales</taxon>
        <taxon>Asteraceae</taxon>
        <taxon>Asteroideae</taxon>
        <taxon>Anthemideae</taxon>
        <taxon>Anthemidinae</taxon>
        <taxon>Tanacetum</taxon>
    </lineage>
</organism>
<dbReference type="InterPro" id="IPR013103">
    <property type="entry name" value="RVT_2"/>
</dbReference>
<dbReference type="GO" id="GO:0003964">
    <property type="term" value="F:RNA-directed DNA polymerase activity"/>
    <property type="evidence" value="ECO:0007669"/>
    <property type="project" value="UniProtKB-KW"/>
</dbReference>
<sequence length="220" mass="25352">MNDTNKEMSINYSQTHILWDRNEIGDIDEIFSYSVASDIMSGDDDPEPKSVIDFQIRHDWDRWKDAINEKNDVTRYKARLVAQGFSQRPGIYEETYSPVMDAITFRFNQLSSLKKCRDASYGCCYNLLYGSLDNDINMKIPKGFKIPEASSSKPKEIYGEEVLGLEVSYLSAIEALMYIANYTRSDISFAVNLLERFNSFPHKKALEKNQTHFSISSRNC</sequence>
<keyword evidence="3" id="KW-1185">Reference proteome</keyword>
<protein>
    <submittedName>
        <fullName evidence="2">RNA-directed DNA polymerase</fullName>
    </submittedName>
</protein>